<dbReference type="PANTHER" id="PTHR12121">
    <property type="entry name" value="CARBON CATABOLITE REPRESSOR PROTEIN 4"/>
    <property type="match status" value="1"/>
</dbReference>
<feature type="signal peptide" evidence="1">
    <location>
        <begin position="1"/>
        <end position="22"/>
    </location>
</feature>
<keyword evidence="4" id="KW-1185">Reference proteome</keyword>
<feature type="chain" id="PRO_5022223735" evidence="1">
    <location>
        <begin position="23"/>
        <end position="285"/>
    </location>
</feature>
<keyword evidence="3" id="KW-0255">Endonuclease</keyword>
<dbReference type="KEGG" id="llh:I41_39830"/>
<keyword evidence="1" id="KW-0732">Signal</keyword>
<dbReference type="Gene3D" id="3.60.10.10">
    <property type="entry name" value="Endonuclease/exonuclease/phosphatase"/>
    <property type="match status" value="1"/>
</dbReference>
<keyword evidence="3" id="KW-0269">Exonuclease</keyword>
<dbReference type="EMBL" id="CP036339">
    <property type="protein sequence ID" value="QDT74781.1"/>
    <property type="molecule type" value="Genomic_DNA"/>
</dbReference>
<evidence type="ECO:0000313" key="4">
    <source>
        <dbReference type="Proteomes" id="UP000317909"/>
    </source>
</evidence>
<keyword evidence="3" id="KW-0378">Hydrolase</keyword>
<organism evidence="3 4">
    <name type="scientific">Lacipirellula limnantheis</name>
    <dbReference type="NCBI Taxonomy" id="2528024"/>
    <lineage>
        <taxon>Bacteria</taxon>
        <taxon>Pseudomonadati</taxon>
        <taxon>Planctomycetota</taxon>
        <taxon>Planctomycetia</taxon>
        <taxon>Pirellulales</taxon>
        <taxon>Lacipirellulaceae</taxon>
        <taxon>Lacipirellula</taxon>
    </lineage>
</organism>
<name>A0A517U2D0_9BACT</name>
<dbReference type="InterPro" id="IPR005135">
    <property type="entry name" value="Endo/exonuclease/phosphatase"/>
</dbReference>
<evidence type="ECO:0000259" key="2">
    <source>
        <dbReference type="Pfam" id="PF03372"/>
    </source>
</evidence>
<gene>
    <name evidence="3" type="ORF">I41_39830</name>
</gene>
<reference evidence="3 4" key="1">
    <citation type="submission" date="2019-02" db="EMBL/GenBank/DDBJ databases">
        <title>Deep-cultivation of Planctomycetes and their phenomic and genomic characterization uncovers novel biology.</title>
        <authorList>
            <person name="Wiegand S."/>
            <person name="Jogler M."/>
            <person name="Boedeker C."/>
            <person name="Pinto D."/>
            <person name="Vollmers J."/>
            <person name="Rivas-Marin E."/>
            <person name="Kohn T."/>
            <person name="Peeters S.H."/>
            <person name="Heuer A."/>
            <person name="Rast P."/>
            <person name="Oberbeckmann S."/>
            <person name="Bunk B."/>
            <person name="Jeske O."/>
            <person name="Meyerdierks A."/>
            <person name="Storesund J.E."/>
            <person name="Kallscheuer N."/>
            <person name="Luecker S."/>
            <person name="Lage O.M."/>
            <person name="Pohl T."/>
            <person name="Merkel B.J."/>
            <person name="Hornburger P."/>
            <person name="Mueller R.-W."/>
            <person name="Bruemmer F."/>
            <person name="Labrenz M."/>
            <person name="Spormann A.M."/>
            <person name="Op den Camp H."/>
            <person name="Overmann J."/>
            <person name="Amann R."/>
            <person name="Jetten M.S.M."/>
            <person name="Mascher T."/>
            <person name="Medema M.H."/>
            <person name="Devos D.P."/>
            <person name="Kaster A.-K."/>
            <person name="Ovreas L."/>
            <person name="Rohde M."/>
            <person name="Galperin M.Y."/>
            <person name="Jogler C."/>
        </authorList>
    </citation>
    <scope>NUCLEOTIDE SEQUENCE [LARGE SCALE GENOMIC DNA]</scope>
    <source>
        <strain evidence="3 4">I41</strain>
    </source>
</reference>
<dbReference type="Proteomes" id="UP000317909">
    <property type="component" value="Chromosome"/>
</dbReference>
<dbReference type="InterPro" id="IPR036691">
    <property type="entry name" value="Endo/exonu/phosph_ase_sf"/>
</dbReference>
<dbReference type="GO" id="GO:0004519">
    <property type="term" value="F:endonuclease activity"/>
    <property type="evidence" value="ECO:0007669"/>
    <property type="project" value="UniProtKB-KW"/>
</dbReference>
<dbReference type="Pfam" id="PF03372">
    <property type="entry name" value="Exo_endo_phos"/>
    <property type="match status" value="1"/>
</dbReference>
<protein>
    <submittedName>
        <fullName evidence="3">Endonuclease/Exonuclease/phosphatase family protein</fullName>
    </submittedName>
</protein>
<dbReference type="CDD" id="cd09083">
    <property type="entry name" value="EEP-1"/>
    <property type="match status" value="1"/>
</dbReference>
<evidence type="ECO:0000313" key="3">
    <source>
        <dbReference type="EMBL" id="QDT74781.1"/>
    </source>
</evidence>
<accession>A0A517U2D0</accession>
<sequence precursor="true">MRSLFWILTSTLLLAATSPTLAGEPLKAMTFNLRLATGDDGENVWAKRKDLAIDVIRNENPAVLGVQEAQPIQIDHLNETLPEYMNVGVGRRPDGSDEFSAIYFRRDRFHLSDAGTFWLSETPTVPGSTTWGNNLPRIATWVRLLDRTDKRRIIVINTHWDHESQPARLNSGKLLAAKVHELSGDAEPVIVMGDFNAMPNNPAMLALTEQGDLRDTLAVARPDEEDISTFNGFGRVPNGPKIDAVLVSPQWQVEDAAIIRTRDGELFPSDHWPVTATVRLPAATQ</sequence>
<evidence type="ECO:0000256" key="1">
    <source>
        <dbReference type="SAM" id="SignalP"/>
    </source>
</evidence>
<feature type="domain" description="Endonuclease/exonuclease/phosphatase" evidence="2">
    <location>
        <begin position="29"/>
        <end position="271"/>
    </location>
</feature>
<keyword evidence="3" id="KW-0540">Nuclease</keyword>
<dbReference type="SUPFAM" id="SSF56219">
    <property type="entry name" value="DNase I-like"/>
    <property type="match status" value="1"/>
</dbReference>
<dbReference type="GO" id="GO:0000175">
    <property type="term" value="F:3'-5'-RNA exonuclease activity"/>
    <property type="evidence" value="ECO:0007669"/>
    <property type="project" value="TreeGrafter"/>
</dbReference>
<dbReference type="PANTHER" id="PTHR12121:SF36">
    <property type="entry name" value="ENDONUCLEASE_EXONUCLEASE_PHOSPHATASE DOMAIN-CONTAINING PROTEIN"/>
    <property type="match status" value="1"/>
</dbReference>
<dbReference type="AlphaFoldDB" id="A0A517U2D0"/>
<dbReference type="InterPro" id="IPR050410">
    <property type="entry name" value="CCR4/nocturin_mRNA_transcr"/>
</dbReference>
<dbReference type="RefSeq" id="WP_168207015.1">
    <property type="nucleotide sequence ID" value="NZ_CP036339.1"/>
</dbReference>
<proteinExistence type="predicted"/>